<dbReference type="EMBL" id="BARU01000379">
    <property type="protein sequence ID" value="GAH20065.1"/>
    <property type="molecule type" value="Genomic_DNA"/>
</dbReference>
<sequence>MFPRIPAPPTGTHPPAKIGAKLRGLGRSDHPTQQAAARFRGGLATGWLAGNPGGAVVLENPVYYLTPYGIVLLQDHGKTQKPTLKLKS</sequence>
<comment type="caution">
    <text evidence="1">The sequence shown here is derived from an EMBL/GenBank/DDBJ whole genome shotgun (WGS) entry which is preliminary data.</text>
</comment>
<dbReference type="AlphaFoldDB" id="X1EI86"/>
<reference evidence="1" key="1">
    <citation type="journal article" date="2014" name="Front. Microbiol.">
        <title>High frequency of phylogenetically diverse reductive dehalogenase-homologous genes in deep subseafloor sedimentary metagenomes.</title>
        <authorList>
            <person name="Kawai M."/>
            <person name="Futagami T."/>
            <person name="Toyoda A."/>
            <person name="Takaki Y."/>
            <person name="Nishi S."/>
            <person name="Hori S."/>
            <person name="Arai W."/>
            <person name="Tsubouchi T."/>
            <person name="Morono Y."/>
            <person name="Uchiyama I."/>
            <person name="Ito T."/>
            <person name="Fujiyama A."/>
            <person name="Inagaki F."/>
            <person name="Takami H."/>
        </authorList>
    </citation>
    <scope>NUCLEOTIDE SEQUENCE</scope>
    <source>
        <strain evidence="1">Expedition CK06-06</strain>
    </source>
</reference>
<proteinExistence type="predicted"/>
<protein>
    <submittedName>
        <fullName evidence="1">Uncharacterized protein</fullName>
    </submittedName>
</protein>
<accession>X1EI86</accession>
<organism evidence="1">
    <name type="scientific">marine sediment metagenome</name>
    <dbReference type="NCBI Taxonomy" id="412755"/>
    <lineage>
        <taxon>unclassified sequences</taxon>
        <taxon>metagenomes</taxon>
        <taxon>ecological metagenomes</taxon>
    </lineage>
</organism>
<evidence type="ECO:0000313" key="1">
    <source>
        <dbReference type="EMBL" id="GAH20065.1"/>
    </source>
</evidence>
<gene>
    <name evidence="1" type="ORF">S03H2_01333</name>
</gene>
<feature type="non-terminal residue" evidence="1">
    <location>
        <position position="88"/>
    </location>
</feature>
<name>X1EI86_9ZZZZ</name>